<dbReference type="EMBL" id="MH684921">
    <property type="protein sequence ID" value="AXN53760.1"/>
    <property type="molecule type" value="Genomic_DNA"/>
</dbReference>
<reference evidence="1 2" key="1">
    <citation type="submission" date="2018-07" db="EMBL/GenBank/DDBJ databases">
        <title>Relating species composition and interactions to biofilm formation in a model drinking water community.</title>
        <authorList>
            <person name="Thompson A."/>
            <person name="English E.L."/>
            <person name="Willsey G."/>
            <person name="Nock A.M."/>
            <person name="Eckstrom K."/>
            <person name="Tighe S.W."/>
            <person name="Bavelock M."/>
            <person name="Cairns B."/>
            <person name="Foote A."/>
            <person name="Schulman H."/>
            <person name="Gupta S."/>
            <person name="Kadouri D."/>
            <person name="Wargo M.J."/>
        </authorList>
    </citation>
    <scope>NUCLEOTIDE SEQUENCE [LARGE SCALE GENOMIC DNA]</scope>
    <source>
        <strain evidence="1">SPS</strain>
    </source>
</reference>
<evidence type="ECO:0000313" key="1">
    <source>
        <dbReference type="EMBL" id="AXN53760.1"/>
    </source>
</evidence>
<evidence type="ECO:0000313" key="2">
    <source>
        <dbReference type="Proteomes" id="UP000260554"/>
    </source>
</evidence>
<dbReference type="Pfam" id="PF13481">
    <property type="entry name" value="AAA_25"/>
    <property type="match status" value="1"/>
</dbReference>
<organism evidence="1 2">
    <name type="scientific">Sphingomonas phage Scott</name>
    <dbReference type="NCBI Taxonomy" id="2282912"/>
    <lineage>
        <taxon>Viruses</taxon>
        <taxon>Duplodnaviria</taxon>
        <taxon>Heunggongvirae</taxon>
        <taxon>Uroviricota</taxon>
        <taxon>Caudoviricetes</taxon>
        <taxon>Autographivirales</taxon>
        <taxon>Autonotataviridae</taxon>
        <taxon>Scottvirus</taxon>
        <taxon>Scottvirus scott</taxon>
    </lineage>
</organism>
<name>A0A346FDE6_9CAUD</name>
<proteinExistence type="predicted"/>
<protein>
    <recommendedName>
        <fullName evidence="3">DNA helicase</fullName>
    </recommendedName>
</protein>
<sequence>MSIDITILKLLRTRDKFEKLFRSIPQHVLDDGTKVILADYKKYYAEFEVDTIEQGPFWTWFKNFAHPKLSDERKAYFETVLAKAQEPLDERLEVGLHERLVAADTASKLTDLLERFGEGDEVDLGSALRSVVEQFELDTVRKVKTPFVEVDIDAELANVDADVGFHWRQPCINESMRPLIGGDFGIIAARPDVGKTTFLTDAVTHFAPQVDKLYPGEGRTILWFNNEGPGKRIVTRCYQSALNAPYSDLVERSKRGTIRQDYLEALGGRDCIRILDVHDFYSNEVEDIIRAYPPALVIFDMIDNIKFGGLANNNGQRTDQLLEAMYQWGRVLAVKHDCPVLATSQISAEGAELAYPLQHMLKDSKTGKQGAADFIMTIGFQSATPDNRFLGLNKNKLAREGGPKRLEANVVFDGQRGRYVTPSIVQG</sequence>
<dbReference type="Gene3D" id="3.40.50.300">
    <property type="entry name" value="P-loop containing nucleotide triphosphate hydrolases"/>
    <property type="match status" value="1"/>
</dbReference>
<dbReference type="SUPFAM" id="SSF52540">
    <property type="entry name" value="P-loop containing nucleoside triphosphate hydrolases"/>
    <property type="match status" value="1"/>
</dbReference>
<accession>A0A346FDE6</accession>
<dbReference type="Proteomes" id="UP000260554">
    <property type="component" value="Segment"/>
</dbReference>
<keyword evidence="2" id="KW-1185">Reference proteome</keyword>
<evidence type="ECO:0008006" key="3">
    <source>
        <dbReference type="Google" id="ProtNLM"/>
    </source>
</evidence>
<dbReference type="InterPro" id="IPR027417">
    <property type="entry name" value="P-loop_NTPase"/>
</dbReference>
<gene>
    <name evidence="1" type="ORF">SPS_49</name>
</gene>